<organism evidence="1 2">
    <name type="scientific">Pleionea litopenaei</name>
    <dbReference type="NCBI Taxonomy" id="3070815"/>
    <lineage>
        <taxon>Bacteria</taxon>
        <taxon>Pseudomonadati</taxon>
        <taxon>Pseudomonadota</taxon>
        <taxon>Gammaproteobacteria</taxon>
        <taxon>Oceanospirillales</taxon>
        <taxon>Pleioneaceae</taxon>
        <taxon>Pleionea</taxon>
    </lineage>
</organism>
<dbReference type="Proteomes" id="UP001239782">
    <property type="component" value="Chromosome"/>
</dbReference>
<dbReference type="InterPro" id="IPR029058">
    <property type="entry name" value="AB_hydrolase_fold"/>
</dbReference>
<evidence type="ECO:0000313" key="1">
    <source>
        <dbReference type="EMBL" id="WMS87778.1"/>
    </source>
</evidence>
<protein>
    <submittedName>
        <fullName evidence="1">Uncharacterized protein</fullName>
    </submittedName>
</protein>
<keyword evidence="2" id="KW-1185">Reference proteome</keyword>
<name>A0AA51RUL6_9GAMM</name>
<evidence type="ECO:0000313" key="2">
    <source>
        <dbReference type="Proteomes" id="UP001239782"/>
    </source>
</evidence>
<sequence>MKRLAVAIIHGMSTEDQHFSVELKHRIIEEYVSGGEGRLEDDLMFKEIYWADAIKDELSEFYNAINYKNDLAYENTRKMFIDYLGSGLAYHQGSRLYEKVQNRVADSLREFAGHRRVKEDKTPLVVLAHSFGSIIMQDYIRNQAKDSAGKSSFEAMKNMVGFITFGSPLAIYVRHHEELHSPVPVAGSNLPEDFAERAKWLNFYDKDDIVAYPLKGINDAYNKAVDNDFEINVGNPATSWNPACHNGYWEDKDFIKPVAKFLADVLQPHEIWD</sequence>
<dbReference type="RefSeq" id="WP_309202932.1">
    <property type="nucleotide sequence ID" value="NZ_CP133548.1"/>
</dbReference>
<dbReference type="Gene3D" id="3.40.50.1820">
    <property type="entry name" value="alpha/beta hydrolase"/>
    <property type="match status" value="1"/>
</dbReference>
<accession>A0AA51RUL6</accession>
<dbReference type="SUPFAM" id="SSF53474">
    <property type="entry name" value="alpha/beta-Hydrolases"/>
    <property type="match status" value="1"/>
</dbReference>
<dbReference type="KEGG" id="plei:Q9312_02360"/>
<reference evidence="1 2" key="1">
    <citation type="submission" date="2023-08" db="EMBL/GenBank/DDBJ databases">
        <title>Pleionea litopenaei sp. nov., isolated from stomach of juvenile Litopenaeus vannamei.</title>
        <authorList>
            <person name="Rho A.M."/>
            <person name="Hwang C.Y."/>
        </authorList>
    </citation>
    <scope>NUCLEOTIDE SEQUENCE [LARGE SCALE GENOMIC DNA]</scope>
    <source>
        <strain evidence="1 2">HL-JVS1</strain>
    </source>
</reference>
<dbReference type="AlphaFoldDB" id="A0AA51RUL6"/>
<dbReference type="EMBL" id="CP133548">
    <property type="protein sequence ID" value="WMS87778.1"/>
    <property type="molecule type" value="Genomic_DNA"/>
</dbReference>
<gene>
    <name evidence="1" type="ORF">Q9312_02360</name>
</gene>
<proteinExistence type="predicted"/>